<proteinExistence type="predicted"/>
<reference evidence="11" key="1">
    <citation type="submission" date="2020-04" db="EMBL/GenBank/DDBJ databases">
        <authorList>
            <person name="Chiriac C."/>
            <person name="Salcher M."/>
            <person name="Ghai R."/>
            <person name="Kavagutti S V."/>
        </authorList>
    </citation>
    <scope>NUCLEOTIDE SEQUENCE</scope>
</reference>
<keyword evidence="8" id="KW-1171">Viral genome ejection through host cell envelope</keyword>
<evidence type="ECO:0000256" key="2">
    <source>
        <dbReference type="ARBA" id="ARBA00004328"/>
    </source>
</evidence>
<dbReference type="EMBL" id="LR797399">
    <property type="protein sequence ID" value="CAB4213403.1"/>
    <property type="molecule type" value="Genomic_DNA"/>
</dbReference>
<evidence type="ECO:0000256" key="1">
    <source>
        <dbReference type="ARBA" id="ARBA00003421"/>
    </source>
</evidence>
<evidence type="ECO:0000256" key="3">
    <source>
        <dbReference type="ARBA" id="ARBA00022470"/>
    </source>
</evidence>
<comment type="function">
    <text evidence="1">Forms the portal vertex of the capsid. This portal plays critical roles in head assembly, genome packaging, neck/tail attachment, and genome ejection. The portal protein multimerizes as a single ring-shaped homododecamer arranged around a central channel.</text>
</comment>
<keyword evidence="6" id="KW-0946">Virion</keyword>
<comment type="subcellular location">
    <subcellularLocation>
        <location evidence="2">Virion</location>
    </subcellularLocation>
</comment>
<evidence type="ECO:0000256" key="6">
    <source>
        <dbReference type="ARBA" id="ARBA00022844"/>
    </source>
</evidence>
<evidence type="ECO:0000256" key="7">
    <source>
        <dbReference type="ARBA" id="ARBA00022950"/>
    </source>
</evidence>
<dbReference type="Pfam" id="PF12236">
    <property type="entry name" value="Head-tail_con"/>
    <property type="match status" value="1"/>
</dbReference>
<keyword evidence="10" id="KW-1160">Virus entry into host cell</keyword>
<evidence type="ECO:0000313" key="12">
    <source>
        <dbReference type="EMBL" id="CAB4213403.1"/>
    </source>
</evidence>
<gene>
    <name evidence="12" type="ORF">UFOVP1449_14</name>
    <name evidence="11" type="ORF">UFOVP400_49</name>
</gene>
<name>A0A6J5MAD6_9CAUD</name>
<dbReference type="EMBL" id="LR796370">
    <property type="protein sequence ID" value="CAB4140669.1"/>
    <property type="molecule type" value="Genomic_DNA"/>
</dbReference>
<organism evidence="11">
    <name type="scientific">uncultured Caudovirales phage</name>
    <dbReference type="NCBI Taxonomy" id="2100421"/>
    <lineage>
        <taxon>Viruses</taxon>
        <taxon>Duplodnaviria</taxon>
        <taxon>Heunggongvirae</taxon>
        <taxon>Uroviricota</taxon>
        <taxon>Caudoviricetes</taxon>
        <taxon>Peduoviridae</taxon>
        <taxon>Maltschvirus</taxon>
        <taxon>Maltschvirus maltsch</taxon>
    </lineage>
</organism>
<accession>A0A6J5MAD6</accession>
<evidence type="ECO:0000256" key="4">
    <source>
        <dbReference type="ARBA" id="ARBA00022595"/>
    </source>
</evidence>
<evidence type="ECO:0000313" key="11">
    <source>
        <dbReference type="EMBL" id="CAB4140669.1"/>
    </source>
</evidence>
<keyword evidence="9" id="KW-0231">Viral genome packaging</keyword>
<keyword evidence="3" id="KW-1244">Viral short tail ejection system</keyword>
<dbReference type="GO" id="GO:0044423">
    <property type="term" value="C:virion component"/>
    <property type="evidence" value="ECO:0007669"/>
    <property type="project" value="UniProtKB-KW"/>
</dbReference>
<keyword evidence="7" id="KW-0118">Viral capsid assembly</keyword>
<dbReference type="GO" id="GO:0099002">
    <property type="term" value="P:symbiont genome ejection through host cell envelope, short tail mechanism"/>
    <property type="evidence" value="ECO:0007669"/>
    <property type="project" value="UniProtKB-KW"/>
</dbReference>
<keyword evidence="5" id="KW-1188">Viral release from host cell</keyword>
<evidence type="ECO:0000256" key="5">
    <source>
        <dbReference type="ARBA" id="ARBA00022612"/>
    </source>
</evidence>
<evidence type="ECO:0000256" key="9">
    <source>
        <dbReference type="ARBA" id="ARBA00023219"/>
    </source>
</evidence>
<evidence type="ECO:0000256" key="10">
    <source>
        <dbReference type="ARBA" id="ARBA00023296"/>
    </source>
</evidence>
<protein>
    <submittedName>
        <fullName evidence="11">Head-to-tail connector protein, podovirus-type</fullName>
    </submittedName>
</protein>
<sequence>MDIEQLIHTYNTLKGNRGTWEQHWEEIAERILPRQIGFVGQRTDGEKRTQKVFDSKPMIALERFAAVMDSMLTPRQSRWHNLRTTNEDLNRDFAVQDWFYKVNNILYQSRYTPSANFSGQNSERWISTGAFGTGALFIDWDSGSATNEPGLRYRCVNLRDLFFCENHQGIIDSVYRSFKYSARQAAQRWGEKDLPETLMKCLEDPKRQHEKHEFLHIVMPRTDYTSGRADARGKPWASYYIFLKDKVRVGDEGGYTSFPYSISRYVTAPDEVYGRSPAMCALPDIKMLNEMARTDIRAVHKLVDPPILLHDDGIMGGGAMTVNMKPGGLNIGGVNRDGRALMQPFNTGARVDIADSKMEQRRMAIDDAFLVTLFQILVETPRMTATEALIRAQEKGMLLTPTMGRQQSEALGPLIERELDLLAFHRMLPPMPEILMEAGGDYEIVYDSPMSRMQRAEELVGVQRTMELLAPFAQIDPTVLDVIDPDRLARLTAEVSGVPTPVLRSPEELKQVRDQRAAQQQQAMQLQAVQPLAGAIKDVAQAQSLLQGGGA</sequence>
<dbReference type="InterPro" id="IPR020991">
    <property type="entry name" value="Connector_podovirus"/>
</dbReference>
<evidence type="ECO:0000256" key="8">
    <source>
        <dbReference type="ARBA" id="ARBA00023009"/>
    </source>
</evidence>
<keyword evidence="4" id="KW-1162">Viral penetration into host cytoplasm</keyword>